<comment type="similarity">
    <text evidence="1">Belongs to the thymidylate kinase family.</text>
</comment>
<evidence type="ECO:0000256" key="3">
    <source>
        <dbReference type="ARBA" id="ARBA00022840"/>
    </source>
</evidence>
<dbReference type="PANTHER" id="PTHR10344">
    <property type="entry name" value="THYMIDYLATE KINASE"/>
    <property type="match status" value="1"/>
</dbReference>
<keyword evidence="6" id="KW-1185">Reference proteome</keyword>
<name>A0ABD2NT72_9CUCU</name>
<dbReference type="PANTHER" id="PTHR10344:SF4">
    <property type="entry name" value="UMP-CMP KINASE 2, MITOCHONDRIAL"/>
    <property type="match status" value="1"/>
</dbReference>
<dbReference type="EMBL" id="JABFTP020000144">
    <property type="protein sequence ID" value="KAL3281911.1"/>
    <property type="molecule type" value="Genomic_DNA"/>
</dbReference>
<keyword evidence="3" id="KW-0067">ATP-binding</keyword>
<reference evidence="5 6" key="1">
    <citation type="journal article" date="2021" name="BMC Biol.">
        <title>Horizontally acquired antibacterial genes associated with adaptive radiation of ladybird beetles.</title>
        <authorList>
            <person name="Li H.S."/>
            <person name="Tang X.F."/>
            <person name="Huang Y.H."/>
            <person name="Xu Z.Y."/>
            <person name="Chen M.L."/>
            <person name="Du X.Y."/>
            <person name="Qiu B.Y."/>
            <person name="Chen P.T."/>
            <person name="Zhang W."/>
            <person name="Slipinski A."/>
            <person name="Escalona H.E."/>
            <person name="Waterhouse R.M."/>
            <person name="Zwick A."/>
            <person name="Pang H."/>
        </authorList>
    </citation>
    <scope>NUCLEOTIDE SEQUENCE [LARGE SCALE GENOMIC DNA]</scope>
    <source>
        <strain evidence="5">SYSU2018</strain>
    </source>
</reference>
<dbReference type="SUPFAM" id="SSF52540">
    <property type="entry name" value="P-loop containing nucleoside triphosphate hydrolases"/>
    <property type="match status" value="1"/>
</dbReference>
<dbReference type="AlphaFoldDB" id="A0ABD2NT72"/>
<accession>A0ABD2NT72</accession>
<proteinExistence type="inferred from homology"/>
<evidence type="ECO:0000259" key="4">
    <source>
        <dbReference type="Pfam" id="PF02223"/>
    </source>
</evidence>
<gene>
    <name evidence="5" type="ORF">HHI36_005116</name>
</gene>
<evidence type="ECO:0000313" key="5">
    <source>
        <dbReference type="EMBL" id="KAL3281911.1"/>
    </source>
</evidence>
<dbReference type="Pfam" id="PF02223">
    <property type="entry name" value="Thymidylate_kin"/>
    <property type="match status" value="1"/>
</dbReference>
<evidence type="ECO:0000313" key="6">
    <source>
        <dbReference type="Proteomes" id="UP001516400"/>
    </source>
</evidence>
<organism evidence="5 6">
    <name type="scientific">Cryptolaemus montrouzieri</name>
    <dbReference type="NCBI Taxonomy" id="559131"/>
    <lineage>
        <taxon>Eukaryota</taxon>
        <taxon>Metazoa</taxon>
        <taxon>Ecdysozoa</taxon>
        <taxon>Arthropoda</taxon>
        <taxon>Hexapoda</taxon>
        <taxon>Insecta</taxon>
        <taxon>Pterygota</taxon>
        <taxon>Neoptera</taxon>
        <taxon>Endopterygota</taxon>
        <taxon>Coleoptera</taxon>
        <taxon>Polyphaga</taxon>
        <taxon>Cucujiformia</taxon>
        <taxon>Coccinelloidea</taxon>
        <taxon>Coccinellidae</taxon>
        <taxon>Scymninae</taxon>
        <taxon>Scymnini</taxon>
        <taxon>Cryptolaemus</taxon>
    </lineage>
</organism>
<dbReference type="InterPro" id="IPR027417">
    <property type="entry name" value="P-loop_NTPase"/>
</dbReference>
<evidence type="ECO:0000256" key="2">
    <source>
        <dbReference type="ARBA" id="ARBA00022741"/>
    </source>
</evidence>
<sequence>MILIFVLGYFSWTRERMTKQTKRLGSDFWRVVTKGKYSLINFPQNITIKFHFCIATFIRLRYSKSKMEELSEPKRPPYKCGSFIAKFKRAEKAVASFNAARTSLESVLKLFEENKDEHEHIPVLLENFVNIREDYSKTMECKIKYPLIVLEGLDGSGKSTVGKRLAKKIGAEQMTTPPKSMSSFREKFDGDSCWHAPFYYFGNYVAAIEISKVLAEKPVILDRFWHSTTAFALAQLKEDFWDVMKSTELPEKNNDVYEWPKDLLKPDIVIFLDVCEEVRSQRLSGRTSMTNQEKLLSSKEDFRKSILFAFDNMRNPVIEKVNGNGCFEAVLQEIEDKTKHLSI</sequence>
<comment type="caution">
    <text evidence="5">The sequence shown here is derived from an EMBL/GenBank/DDBJ whole genome shotgun (WGS) entry which is preliminary data.</text>
</comment>
<dbReference type="GO" id="GO:0005524">
    <property type="term" value="F:ATP binding"/>
    <property type="evidence" value="ECO:0007669"/>
    <property type="project" value="UniProtKB-KW"/>
</dbReference>
<dbReference type="Proteomes" id="UP001516400">
    <property type="component" value="Unassembled WGS sequence"/>
</dbReference>
<dbReference type="Gene3D" id="3.40.50.300">
    <property type="entry name" value="P-loop containing nucleotide triphosphate hydrolases"/>
    <property type="match status" value="1"/>
</dbReference>
<feature type="domain" description="Thymidylate kinase-like" evidence="4">
    <location>
        <begin position="150"/>
        <end position="311"/>
    </location>
</feature>
<keyword evidence="2" id="KW-0547">Nucleotide-binding</keyword>
<protein>
    <recommendedName>
        <fullName evidence="4">Thymidylate kinase-like domain-containing protein</fullName>
    </recommendedName>
</protein>
<evidence type="ECO:0000256" key="1">
    <source>
        <dbReference type="ARBA" id="ARBA00009776"/>
    </source>
</evidence>
<dbReference type="InterPro" id="IPR039430">
    <property type="entry name" value="Thymidylate_kin-like_dom"/>
</dbReference>